<comment type="function">
    <text evidence="30">Catalyzes the reversible transfer of acyl groups from carnitine to coenzyme A (CoA) and regulates the acyl-CoA/CoA ratio. Also plays a crucial role in the transport of fatty acids for beta-oxidation. Responsible for the synthesis of short- and branched-chain acylcarnitines. Active towards some branched-chain amino acid oxidation pathway (BCAAO) intermediates. Trans-2-enoyl-CoAs and 2-methylacyl-CoAs are poor substrates.</text>
</comment>
<comment type="catalytic activity">
    <reaction evidence="17">
        <text>decanoyl-CoA + (R)-carnitine = O-decanoyl-(R)-carnitine + CoA</text>
        <dbReference type="Rhea" id="RHEA:44828"/>
        <dbReference type="ChEBI" id="CHEBI:16347"/>
        <dbReference type="ChEBI" id="CHEBI:28717"/>
        <dbReference type="ChEBI" id="CHEBI:57287"/>
        <dbReference type="ChEBI" id="CHEBI:61430"/>
    </reaction>
    <physiologicalReaction direction="left-to-right" evidence="17">
        <dbReference type="Rhea" id="RHEA:44829"/>
    </physiologicalReaction>
</comment>
<evidence type="ECO:0000256" key="24">
    <source>
        <dbReference type="ARBA" id="ARBA00051554"/>
    </source>
</evidence>
<dbReference type="GO" id="GO:0005783">
    <property type="term" value="C:endoplasmic reticulum"/>
    <property type="evidence" value="ECO:0007669"/>
    <property type="project" value="UniProtKB-SubCell"/>
</dbReference>
<dbReference type="GO" id="GO:0008458">
    <property type="term" value="F:carnitine O-octanoyltransferase activity"/>
    <property type="evidence" value="ECO:0007669"/>
    <property type="project" value="UniProtKB-EC"/>
</dbReference>
<evidence type="ECO:0000313" key="39">
    <source>
        <dbReference type="Proteomes" id="UP001054945"/>
    </source>
</evidence>
<evidence type="ECO:0000256" key="20">
    <source>
        <dbReference type="ARBA" id="ARBA00050860"/>
    </source>
</evidence>
<dbReference type="Gene3D" id="3.30.559.70">
    <property type="entry name" value="Choline/Carnitine o-acyltransferase, domain 2"/>
    <property type="match status" value="1"/>
</dbReference>
<dbReference type="PANTHER" id="PTHR22589:SF103">
    <property type="entry name" value="CARNITINE O-ACETYL-TRANSFERASE, ISOFORM A-RELATED"/>
    <property type="match status" value="1"/>
</dbReference>
<dbReference type="Pfam" id="PF00755">
    <property type="entry name" value="Carn_acyltransf"/>
    <property type="match status" value="2"/>
</dbReference>
<proteinExistence type="inferred from homology"/>
<dbReference type="GO" id="GO:0005777">
    <property type="term" value="C:peroxisome"/>
    <property type="evidence" value="ECO:0007669"/>
    <property type="project" value="UniProtKB-SubCell"/>
</dbReference>
<dbReference type="Proteomes" id="UP001054945">
    <property type="component" value="Unassembled WGS sequence"/>
</dbReference>
<feature type="active site" description="Proton acceptor" evidence="35">
    <location>
        <position position="372"/>
    </location>
</feature>
<dbReference type="PROSITE" id="PS00440">
    <property type="entry name" value="ACYLTRANSF_C_2"/>
    <property type="match status" value="1"/>
</dbReference>
<dbReference type="AlphaFoldDB" id="A0AAV4YDK1"/>
<evidence type="ECO:0000256" key="12">
    <source>
        <dbReference type="ARBA" id="ARBA00023098"/>
    </source>
</evidence>
<evidence type="ECO:0000256" key="14">
    <source>
        <dbReference type="ARBA" id="ARBA00023136"/>
    </source>
</evidence>
<evidence type="ECO:0000256" key="5">
    <source>
        <dbReference type="ARBA" id="ARBA00011245"/>
    </source>
</evidence>
<evidence type="ECO:0000256" key="23">
    <source>
        <dbReference type="ARBA" id="ARBA00051534"/>
    </source>
</evidence>
<keyword evidence="15" id="KW-0576">Peroxisome</keyword>
<evidence type="ECO:0000256" key="2">
    <source>
        <dbReference type="ARBA" id="ARBA00004275"/>
    </source>
</evidence>
<evidence type="ECO:0000259" key="37">
    <source>
        <dbReference type="Pfam" id="PF00755"/>
    </source>
</evidence>
<evidence type="ECO:0000256" key="25">
    <source>
        <dbReference type="ARBA" id="ARBA00051955"/>
    </source>
</evidence>
<dbReference type="InterPro" id="IPR039551">
    <property type="entry name" value="Cho/carn_acyl_trans"/>
</dbReference>
<evidence type="ECO:0000256" key="10">
    <source>
        <dbReference type="ARBA" id="ARBA00022832"/>
    </source>
</evidence>
<evidence type="ECO:0000256" key="22">
    <source>
        <dbReference type="ARBA" id="ARBA00051518"/>
    </source>
</evidence>
<comment type="caution">
    <text evidence="38">The sequence shown here is derived from an EMBL/GenBank/DDBJ whole genome shotgun (WGS) entry which is preliminary data.</text>
</comment>
<keyword evidence="10" id="KW-0276">Fatty acid metabolism</keyword>
<dbReference type="PANTHER" id="PTHR22589">
    <property type="entry name" value="CARNITINE O-ACYLTRANSFERASE"/>
    <property type="match status" value="1"/>
</dbReference>
<evidence type="ECO:0000256" key="18">
    <source>
        <dbReference type="ARBA" id="ARBA00050207"/>
    </source>
</evidence>
<evidence type="ECO:0000256" key="27">
    <source>
        <dbReference type="ARBA" id="ARBA00052310"/>
    </source>
</evidence>
<protein>
    <recommendedName>
        <fullName evidence="33">Carnitine O-acetyltransferase</fullName>
        <ecNumber evidence="31">2.3.1.137</ecNumber>
        <ecNumber evidence="32">2.3.1.7</ecNumber>
    </recommendedName>
    <alternativeName>
        <fullName evidence="34">Carnitine acetyltransferase</fullName>
    </alternativeName>
</protein>
<comment type="catalytic activity">
    <reaction evidence="26">
        <text>hexanoyl-CoA + (R)-carnitine = O-hexanoyl-(R)-carnitine + CoA</text>
        <dbReference type="Rhea" id="RHEA:44972"/>
        <dbReference type="ChEBI" id="CHEBI:16347"/>
        <dbReference type="ChEBI" id="CHEBI:57287"/>
        <dbReference type="ChEBI" id="CHEBI:62620"/>
        <dbReference type="ChEBI" id="CHEBI:84834"/>
    </reaction>
    <physiologicalReaction direction="left-to-right" evidence="26">
        <dbReference type="Rhea" id="RHEA:44973"/>
    </physiologicalReaction>
</comment>
<comment type="catalytic activity">
    <reaction evidence="24">
        <text>3-methylbutanoyl-CoA + (R)-carnitine = O-3-methylbutanoyl-(R)-carnitine + CoA</text>
        <dbReference type="Rhea" id="RHEA:44984"/>
        <dbReference type="ChEBI" id="CHEBI:16347"/>
        <dbReference type="ChEBI" id="CHEBI:57287"/>
        <dbReference type="ChEBI" id="CHEBI:57345"/>
        <dbReference type="ChEBI" id="CHEBI:70819"/>
    </reaction>
    <physiologicalReaction direction="left-to-right" evidence="24">
        <dbReference type="Rhea" id="RHEA:44985"/>
    </physiologicalReaction>
</comment>
<comment type="catalytic activity">
    <reaction evidence="22">
        <text>octanoyl-CoA + (R)-carnitine = O-octanoyl-(R)-carnitine + CoA</text>
        <dbReference type="Rhea" id="RHEA:17177"/>
        <dbReference type="ChEBI" id="CHEBI:16347"/>
        <dbReference type="ChEBI" id="CHEBI:18102"/>
        <dbReference type="ChEBI" id="CHEBI:57287"/>
        <dbReference type="ChEBI" id="CHEBI:57386"/>
        <dbReference type="EC" id="2.3.1.137"/>
    </reaction>
    <physiologicalReaction direction="left-to-right" evidence="22">
        <dbReference type="Rhea" id="RHEA:17178"/>
    </physiologicalReaction>
</comment>
<evidence type="ECO:0000256" key="26">
    <source>
        <dbReference type="ARBA" id="ARBA00051962"/>
    </source>
</evidence>
<keyword evidence="7 36" id="KW-0808">Transferase</keyword>
<evidence type="ECO:0000256" key="32">
    <source>
        <dbReference type="ARBA" id="ARBA00066910"/>
    </source>
</evidence>
<evidence type="ECO:0000256" key="13">
    <source>
        <dbReference type="ARBA" id="ARBA00023128"/>
    </source>
</evidence>
<evidence type="ECO:0000256" key="28">
    <source>
        <dbReference type="ARBA" id="ARBA00052568"/>
    </source>
</evidence>
<keyword evidence="16 36" id="KW-0012">Acyltransferase</keyword>
<comment type="catalytic activity">
    <reaction evidence="21">
        <text>4,8-dimethylnonanoyl-CoA + (R)-carnitine = O-4,8-dimethylnonanoyl-(R)-carnitine + CoA</text>
        <dbReference type="Rhea" id="RHEA:44860"/>
        <dbReference type="ChEBI" id="CHEBI:16347"/>
        <dbReference type="ChEBI" id="CHEBI:57287"/>
        <dbReference type="ChEBI" id="CHEBI:77061"/>
        <dbReference type="ChEBI" id="CHEBI:84654"/>
    </reaction>
    <physiologicalReaction direction="left-to-right" evidence="21">
        <dbReference type="Rhea" id="RHEA:44861"/>
    </physiologicalReaction>
</comment>
<comment type="subunit">
    <text evidence="5">Monomer.</text>
</comment>
<evidence type="ECO:0000256" key="8">
    <source>
        <dbReference type="ARBA" id="ARBA00022792"/>
    </source>
</evidence>
<evidence type="ECO:0000256" key="31">
    <source>
        <dbReference type="ARBA" id="ARBA00066418"/>
    </source>
</evidence>
<evidence type="ECO:0000256" key="30">
    <source>
        <dbReference type="ARBA" id="ARBA00058613"/>
    </source>
</evidence>
<dbReference type="SUPFAM" id="SSF52777">
    <property type="entry name" value="CoA-dependent acyltransferases"/>
    <property type="match status" value="2"/>
</dbReference>
<evidence type="ECO:0000256" key="33">
    <source>
        <dbReference type="ARBA" id="ARBA00074976"/>
    </source>
</evidence>
<dbReference type="GO" id="GO:0005743">
    <property type="term" value="C:mitochondrial inner membrane"/>
    <property type="evidence" value="ECO:0007669"/>
    <property type="project" value="UniProtKB-SubCell"/>
</dbReference>
<comment type="catalytic activity">
    <reaction evidence="28">
        <text>acetoacetyl-CoA + (R)-carnitine = O-3-oxobutanoyl-(R)-carnitine + CoA</text>
        <dbReference type="Rhea" id="RHEA:44996"/>
        <dbReference type="ChEBI" id="CHEBI:16347"/>
        <dbReference type="ChEBI" id="CHEBI:57286"/>
        <dbReference type="ChEBI" id="CHEBI:57287"/>
        <dbReference type="ChEBI" id="CHEBI:84841"/>
    </reaction>
    <physiologicalReaction direction="left-to-right" evidence="28">
        <dbReference type="Rhea" id="RHEA:44997"/>
    </physiologicalReaction>
</comment>
<comment type="subcellular location">
    <subcellularLocation>
        <location evidence="1">Endoplasmic reticulum</location>
    </subcellularLocation>
    <subcellularLocation>
        <location evidence="3">Mitochondrion inner membrane</location>
        <topology evidence="3">Peripheral membrane protein</topology>
        <orientation evidence="3">Matrix side</orientation>
    </subcellularLocation>
    <subcellularLocation>
        <location evidence="2">Peroxisome</location>
    </subcellularLocation>
</comment>
<evidence type="ECO:0000256" key="29">
    <source>
        <dbReference type="ARBA" id="ARBA00053012"/>
    </source>
</evidence>
<evidence type="ECO:0000256" key="6">
    <source>
        <dbReference type="ARBA" id="ARBA00022448"/>
    </source>
</evidence>
<evidence type="ECO:0000256" key="3">
    <source>
        <dbReference type="ARBA" id="ARBA00004443"/>
    </source>
</evidence>
<sequence length="656" mass="73823">MVLRLSRVLLKRAEKFANQHWLSTSTSAATSIKMNEYLTHQNSLPRLPVPPLHPSLEKYLLSVRPLLTEEEYHNTVKVVKDFGAPGGLGVKLHTMLKERAKVTENWLEDWWLSSAYLEFRMPLISYSSPGLVFPLKDFNTVERQLRYAARLVAGALEFKNLIDNYSLPLDKMGGQPLDMSQYYKIFSTCRVPGLPKDSLVFYGSETVKPKHIVVAHNNHKTLQITAALKKYLCDHFVESIFKVNVYGDDGKPLNERQLLTQFQSVVAQSSVTKNPIGILTTQHRDSWAKAYKRLRKSDSRNKESIKCIQEAIFLLCLDKPMADSGTLNRKTHVALQTIHGGGPTGNAGNRWFDKTIQFIVGGDGVVGLTYEHSPAEGPPITRMMDHISDYLERTRGNKWLPSTSVEEPVKLRFKLSEETMKDIEEAENDLQILVNDLEMSCFTYESYGKDFIKSQRLSPDSYIQMAIQLAFYKIHNQIAATYESASSRKFLNGRTETIRSASMEGLDFCKQMTDGTSLAHTKAAALRSAIDAHKEYTVQAVNGMGIDRMLLGLKKIAVECGMNVPDFYMDTGYTTSTHFKLSTSQVPSKIDAFMCYGPLVPDGYGCCYNPRDSSINFGLSACNSSPETHSSNFMKALMESLTEMHDVLNLSQKSKL</sequence>
<comment type="catalytic activity">
    <reaction evidence="25">
        <text>2-methylpropanoyl-CoA + (R)-carnitine = O-isobutanoyl-(R)-carnitine + CoA</text>
        <dbReference type="Rhea" id="RHEA:44988"/>
        <dbReference type="ChEBI" id="CHEBI:16347"/>
        <dbReference type="ChEBI" id="CHEBI:57287"/>
        <dbReference type="ChEBI" id="CHEBI:57338"/>
        <dbReference type="ChEBI" id="CHEBI:84838"/>
    </reaction>
    <physiologicalReaction direction="left-to-right" evidence="25">
        <dbReference type="Rhea" id="RHEA:44989"/>
    </physiologicalReaction>
</comment>
<keyword evidence="11" id="KW-0007">Acetylation</keyword>
<evidence type="ECO:0000256" key="4">
    <source>
        <dbReference type="ARBA" id="ARBA00005232"/>
    </source>
</evidence>
<evidence type="ECO:0000256" key="15">
    <source>
        <dbReference type="ARBA" id="ARBA00023140"/>
    </source>
</evidence>
<evidence type="ECO:0000256" key="7">
    <source>
        <dbReference type="ARBA" id="ARBA00022679"/>
    </source>
</evidence>
<evidence type="ECO:0000256" key="35">
    <source>
        <dbReference type="PIRSR" id="PIRSR600542-1"/>
    </source>
</evidence>
<dbReference type="EMBL" id="BPLR01019035">
    <property type="protein sequence ID" value="GIZ04086.1"/>
    <property type="molecule type" value="Genomic_DNA"/>
</dbReference>
<feature type="domain" description="Choline/carnitine acyltransferase" evidence="37">
    <location>
        <begin position="47"/>
        <end position="219"/>
    </location>
</feature>
<dbReference type="EC" id="2.3.1.137" evidence="31"/>
<dbReference type="FunFam" id="3.30.559.70:FF:000002">
    <property type="entry name" value="Carnitine O-acetyltransferase"/>
    <property type="match status" value="1"/>
</dbReference>
<comment type="catalytic activity">
    <reaction evidence="20">
        <text>3-hydroxybutanoyl-CoA + (R)-carnitine = O-3-hydroxybutanoyl-(R)-carnitine + CoA</text>
        <dbReference type="Rhea" id="RHEA:45000"/>
        <dbReference type="ChEBI" id="CHEBI:16347"/>
        <dbReference type="ChEBI" id="CHEBI:57287"/>
        <dbReference type="ChEBI" id="CHEBI:78611"/>
        <dbReference type="ChEBI" id="CHEBI:84842"/>
    </reaction>
    <physiologicalReaction direction="left-to-right" evidence="20">
        <dbReference type="Rhea" id="RHEA:45001"/>
    </physiologicalReaction>
</comment>
<dbReference type="GO" id="GO:0006631">
    <property type="term" value="P:fatty acid metabolic process"/>
    <property type="evidence" value="ECO:0007669"/>
    <property type="project" value="UniProtKB-KW"/>
</dbReference>
<organism evidence="38 39">
    <name type="scientific">Caerostris extrusa</name>
    <name type="common">Bark spider</name>
    <name type="synonym">Caerostris bankana</name>
    <dbReference type="NCBI Taxonomy" id="172846"/>
    <lineage>
        <taxon>Eukaryota</taxon>
        <taxon>Metazoa</taxon>
        <taxon>Ecdysozoa</taxon>
        <taxon>Arthropoda</taxon>
        <taxon>Chelicerata</taxon>
        <taxon>Arachnida</taxon>
        <taxon>Araneae</taxon>
        <taxon>Araneomorphae</taxon>
        <taxon>Entelegynae</taxon>
        <taxon>Araneoidea</taxon>
        <taxon>Araneidae</taxon>
        <taxon>Caerostris</taxon>
    </lineage>
</organism>
<evidence type="ECO:0000256" key="36">
    <source>
        <dbReference type="RuleBase" id="RU003801"/>
    </source>
</evidence>
<evidence type="ECO:0000256" key="16">
    <source>
        <dbReference type="ARBA" id="ARBA00023315"/>
    </source>
</evidence>
<keyword evidence="39" id="KW-1185">Reference proteome</keyword>
<dbReference type="GO" id="GO:0004092">
    <property type="term" value="F:carnitine O-acetyltransferase activity"/>
    <property type="evidence" value="ECO:0007669"/>
    <property type="project" value="UniProtKB-EC"/>
</dbReference>
<keyword evidence="14" id="KW-0472">Membrane</keyword>
<accession>A0AAV4YDK1</accession>
<dbReference type="GO" id="GO:0019254">
    <property type="term" value="P:carnitine metabolic process, CoA-linked"/>
    <property type="evidence" value="ECO:0007669"/>
    <property type="project" value="TreeGrafter"/>
</dbReference>
<comment type="similarity">
    <text evidence="4 36">Belongs to the carnitine/choline acetyltransferase family.</text>
</comment>
<comment type="catalytic activity">
    <reaction evidence="23">
        <text>2,6-dimethylheptanoyl-CoA + (R)-carnitine = O-2,6-dimethylheptanoyl-(R)-carnitine + CoA</text>
        <dbReference type="Rhea" id="RHEA:45004"/>
        <dbReference type="ChEBI" id="CHEBI:16347"/>
        <dbReference type="ChEBI" id="CHEBI:57287"/>
        <dbReference type="ChEBI" id="CHEBI:84843"/>
        <dbReference type="ChEBI" id="CHEBI:84847"/>
    </reaction>
    <physiologicalReaction direction="left-to-right" evidence="23">
        <dbReference type="Rhea" id="RHEA:45005"/>
    </physiologicalReaction>
</comment>
<evidence type="ECO:0000313" key="38">
    <source>
        <dbReference type="EMBL" id="GIZ04086.1"/>
    </source>
</evidence>
<evidence type="ECO:0000256" key="9">
    <source>
        <dbReference type="ARBA" id="ARBA00022824"/>
    </source>
</evidence>
<dbReference type="Gene3D" id="3.30.559.10">
    <property type="entry name" value="Chloramphenicol acetyltransferase-like domain"/>
    <property type="match status" value="1"/>
</dbReference>
<dbReference type="InterPro" id="IPR000542">
    <property type="entry name" value="Carn_acyl_trans"/>
</dbReference>
<comment type="catalytic activity">
    <reaction evidence="27">
        <text>(R)-carnitine + acetyl-CoA = O-acetyl-(R)-carnitine + CoA</text>
        <dbReference type="Rhea" id="RHEA:21136"/>
        <dbReference type="ChEBI" id="CHEBI:16347"/>
        <dbReference type="ChEBI" id="CHEBI:57287"/>
        <dbReference type="ChEBI" id="CHEBI:57288"/>
        <dbReference type="ChEBI" id="CHEBI:57589"/>
        <dbReference type="EC" id="2.3.1.7"/>
    </reaction>
    <physiologicalReaction direction="left-to-right" evidence="27">
        <dbReference type="Rhea" id="RHEA:21137"/>
    </physiologicalReaction>
</comment>
<dbReference type="FunFam" id="3.30.559.10:FF:000001">
    <property type="entry name" value="Carnitine O-acetyltransferase"/>
    <property type="match status" value="1"/>
</dbReference>
<keyword evidence="9" id="KW-0256">Endoplasmic reticulum</keyword>
<comment type="catalytic activity">
    <reaction evidence="18">
        <text>2-methylbutanoyl-CoA + (R)-carnitine = O-2-methylbutanoyl-(R)-carnitine + CoA</text>
        <dbReference type="Rhea" id="RHEA:44992"/>
        <dbReference type="ChEBI" id="CHEBI:16347"/>
        <dbReference type="ChEBI" id="CHEBI:57287"/>
        <dbReference type="ChEBI" id="CHEBI:57336"/>
        <dbReference type="ChEBI" id="CHEBI:84840"/>
    </reaction>
    <physiologicalReaction direction="left-to-right" evidence="18">
        <dbReference type="Rhea" id="RHEA:44993"/>
    </physiologicalReaction>
</comment>
<dbReference type="EC" id="2.3.1.7" evidence="32"/>
<dbReference type="InterPro" id="IPR042231">
    <property type="entry name" value="Cho/carn_acyl_trans_2"/>
</dbReference>
<dbReference type="InterPro" id="IPR023213">
    <property type="entry name" value="CAT-like_dom_sf"/>
</dbReference>
<evidence type="ECO:0000256" key="17">
    <source>
        <dbReference type="ARBA" id="ARBA00050133"/>
    </source>
</evidence>
<evidence type="ECO:0000256" key="11">
    <source>
        <dbReference type="ARBA" id="ARBA00022990"/>
    </source>
</evidence>
<name>A0AAV4YDK1_CAEEX</name>
<reference evidence="38 39" key="1">
    <citation type="submission" date="2021-06" db="EMBL/GenBank/DDBJ databases">
        <title>Caerostris extrusa draft genome.</title>
        <authorList>
            <person name="Kono N."/>
            <person name="Arakawa K."/>
        </authorList>
    </citation>
    <scope>NUCLEOTIDE SEQUENCE [LARGE SCALE GENOMIC DNA]</scope>
</reference>
<keyword evidence="12" id="KW-0443">Lipid metabolism</keyword>
<keyword evidence="8" id="KW-0999">Mitochondrion inner membrane</keyword>
<comment type="catalytic activity">
    <reaction evidence="19">
        <text>butanoyl-CoA + (R)-carnitine = O-butanoyl-(R)-carnitine + CoA</text>
        <dbReference type="Rhea" id="RHEA:44980"/>
        <dbReference type="ChEBI" id="CHEBI:16347"/>
        <dbReference type="ChEBI" id="CHEBI:21949"/>
        <dbReference type="ChEBI" id="CHEBI:57287"/>
        <dbReference type="ChEBI" id="CHEBI:57371"/>
    </reaction>
    <physiologicalReaction direction="left-to-right" evidence="19">
        <dbReference type="Rhea" id="RHEA:44981"/>
    </physiologicalReaction>
</comment>
<comment type="catalytic activity">
    <reaction evidence="29">
        <text>propanoyl-CoA + (R)-carnitine = O-propanoyl-(R)-carnitine + CoA</text>
        <dbReference type="Rhea" id="RHEA:44976"/>
        <dbReference type="ChEBI" id="CHEBI:16347"/>
        <dbReference type="ChEBI" id="CHEBI:53210"/>
        <dbReference type="ChEBI" id="CHEBI:57287"/>
        <dbReference type="ChEBI" id="CHEBI:57392"/>
    </reaction>
    <physiologicalReaction direction="left-to-right" evidence="29">
        <dbReference type="Rhea" id="RHEA:44977"/>
    </physiologicalReaction>
</comment>
<evidence type="ECO:0000256" key="21">
    <source>
        <dbReference type="ARBA" id="ARBA00051087"/>
    </source>
</evidence>
<evidence type="ECO:0000256" key="34">
    <source>
        <dbReference type="ARBA" id="ARBA00079830"/>
    </source>
</evidence>
<evidence type="ECO:0000256" key="19">
    <source>
        <dbReference type="ARBA" id="ARBA00050851"/>
    </source>
</evidence>
<gene>
    <name evidence="38" type="primary">CRAT</name>
    <name evidence="38" type="ORF">CEXT_207551</name>
</gene>
<keyword evidence="13" id="KW-0496">Mitochondrion</keyword>
<keyword evidence="6" id="KW-0813">Transport</keyword>
<evidence type="ECO:0000256" key="1">
    <source>
        <dbReference type="ARBA" id="ARBA00004240"/>
    </source>
</evidence>
<feature type="domain" description="Choline/carnitine acyltransferase" evidence="37">
    <location>
        <begin position="239"/>
        <end position="638"/>
    </location>
</feature>